<dbReference type="EMBL" id="CM042015">
    <property type="protein sequence ID" value="KAI3708975.1"/>
    <property type="molecule type" value="Genomic_DNA"/>
</dbReference>
<sequence length="266" mass="30153">MVTLQFVPNMVADKNGRLFCVSTCGKTLMRLRDILEDKGISNLETRAEKINNKFKINLPPDNKHDSLFPETNAENDLIRFRNHLSKGEPVVIKDVLDQTHGISWEPMVMSRALCEHVNQEVRLAISELQVIDCSNGLPVNILTHATEVSPVDDIMTRLRSKRDACVEPWTFGQCLGEAVFILAGCPHQVRNLRSCTKLAVDFVSPENIKECMRLKQEIRELPCGHCAKEDKLEITKMVLHAMNKALTDIEALMSTHDYKNQCESKK</sequence>
<evidence type="ECO:0000313" key="1">
    <source>
        <dbReference type="EMBL" id="KAI3708975.1"/>
    </source>
</evidence>
<protein>
    <submittedName>
        <fullName evidence="1">Uncharacterized protein</fullName>
    </submittedName>
</protein>
<keyword evidence="2" id="KW-1185">Reference proteome</keyword>
<evidence type="ECO:0000313" key="2">
    <source>
        <dbReference type="Proteomes" id="UP001055811"/>
    </source>
</evidence>
<accession>A0ACB9AH57</accession>
<reference evidence="1 2" key="2">
    <citation type="journal article" date="2022" name="Mol. Ecol. Resour.">
        <title>The genomes of chicory, endive, great burdock and yacon provide insights into Asteraceae paleo-polyploidization history and plant inulin production.</title>
        <authorList>
            <person name="Fan W."/>
            <person name="Wang S."/>
            <person name="Wang H."/>
            <person name="Wang A."/>
            <person name="Jiang F."/>
            <person name="Liu H."/>
            <person name="Zhao H."/>
            <person name="Xu D."/>
            <person name="Zhang Y."/>
        </authorList>
    </citation>
    <scope>NUCLEOTIDE SEQUENCE [LARGE SCALE GENOMIC DNA]</scope>
    <source>
        <strain evidence="2">cv. Punajuju</strain>
        <tissue evidence="1">Leaves</tissue>
    </source>
</reference>
<reference evidence="2" key="1">
    <citation type="journal article" date="2022" name="Mol. Ecol. Resour.">
        <title>The genomes of chicory, endive, great burdock and yacon provide insights into Asteraceae palaeo-polyploidization history and plant inulin production.</title>
        <authorList>
            <person name="Fan W."/>
            <person name="Wang S."/>
            <person name="Wang H."/>
            <person name="Wang A."/>
            <person name="Jiang F."/>
            <person name="Liu H."/>
            <person name="Zhao H."/>
            <person name="Xu D."/>
            <person name="Zhang Y."/>
        </authorList>
    </citation>
    <scope>NUCLEOTIDE SEQUENCE [LARGE SCALE GENOMIC DNA]</scope>
    <source>
        <strain evidence="2">cv. Punajuju</strain>
    </source>
</reference>
<name>A0ACB9AH57_CICIN</name>
<organism evidence="1 2">
    <name type="scientific">Cichorium intybus</name>
    <name type="common">Chicory</name>
    <dbReference type="NCBI Taxonomy" id="13427"/>
    <lineage>
        <taxon>Eukaryota</taxon>
        <taxon>Viridiplantae</taxon>
        <taxon>Streptophyta</taxon>
        <taxon>Embryophyta</taxon>
        <taxon>Tracheophyta</taxon>
        <taxon>Spermatophyta</taxon>
        <taxon>Magnoliopsida</taxon>
        <taxon>eudicotyledons</taxon>
        <taxon>Gunneridae</taxon>
        <taxon>Pentapetalae</taxon>
        <taxon>asterids</taxon>
        <taxon>campanulids</taxon>
        <taxon>Asterales</taxon>
        <taxon>Asteraceae</taxon>
        <taxon>Cichorioideae</taxon>
        <taxon>Cichorieae</taxon>
        <taxon>Cichoriinae</taxon>
        <taxon>Cichorium</taxon>
    </lineage>
</organism>
<gene>
    <name evidence="1" type="ORF">L2E82_38613</name>
</gene>
<proteinExistence type="predicted"/>
<comment type="caution">
    <text evidence="1">The sequence shown here is derived from an EMBL/GenBank/DDBJ whole genome shotgun (WGS) entry which is preliminary data.</text>
</comment>
<dbReference type="Proteomes" id="UP001055811">
    <property type="component" value="Linkage Group LG07"/>
</dbReference>